<dbReference type="GO" id="GO:0030014">
    <property type="term" value="C:CCR4-NOT complex"/>
    <property type="evidence" value="ECO:0007669"/>
    <property type="project" value="InterPro"/>
</dbReference>
<feature type="region of interest" description="Disordered" evidence="1">
    <location>
        <begin position="46"/>
        <end position="65"/>
    </location>
</feature>
<dbReference type="EMBL" id="JACBKZ010000007">
    <property type="protein sequence ID" value="KAF5945087.1"/>
    <property type="molecule type" value="Genomic_DNA"/>
</dbReference>
<dbReference type="AlphaFoldDB" id="A0A7J7GXB8"/>
<proteinExistence type="predicted"/>
<feature type="compositionally biased region" description="Polar residues" evidence="1">
    <location>
        <begin position="52"/>
        <end position="65"/>
    </location>
</feature>
<feature type="region of interest" description="Disordered" evidence="1">
    <location>
        <begin position="118"/>
        <end position="137"/>
    </location>
</feature>
<comment type="caution">
    <text evidence="2">The sequence shown here is derived from an EMBL/GenBank/DDBJ whole genome shotgun (WGS) entry which is preliminary data.</text>
</comment>
<evidence type="ECO:0000313" key="3">
    <source>
        <dbReference type="Proteomes" id="UP000593564"/>
    </source>
</evidence>
<keyword evidence="3" id="KW-1185">Reference proteome</keyword>
<accession>A0A7J7GXB8</accession>
<dbReference type="GO" id="GO:0017148">
    <property type="term" value="P:negative regulation of translation"/>
    <property type="evidence" value="ECO:0007669"/>
    <property type="project" value="TreeGrafter"/>
</dbReference>
<reference evidence="2 3" key="2">
    <citation type="submission" date="2020-07" db="EMBL/GenBank/DDBJ databases">
        <title>Genome assembly of wild tea tree DASZ reveals pedigree and selection history of tea varieties.</title>
        <authorList>
            <person name="Zhang W."/>
        </authorList>
    </citation>
    <scope>NUCLEOTIDE SEQUENCE [LARGE SCALE GENOMIC DNA]</scope>
    <source>
        <strain evidence="3">cv. G240</strain>
        <tissue evidence="2">Leaf</tissue>
    </source>
</reference>
<dbReference type="GO" id="GO:0006402">
    <property type="term" value="P:mRNA catabolic process"/>
    <property type="evidence" value="ECO:0007669"/>
    <property type="project" value="TreeGrafter"/>
</dbReference>
<dbReference type="Proteomes" id="UP000593564">
    <property type="component" value="Unassembled WGS sequence"/>
</dbReference>
<feature type="compositionally biased region" description="Polar residues" evidence="1">
    <location>
        <begin position="122"/>
        <end position="137"/>
    </location>
</feature>
<dbReference type="PANTHER" id="PTHR12979:SF5">
    <property type="entry name" value="CCR4-NOT TRANSCRIPTION COMPLEX SUBUNIT 10"/>
    <property type="match status" value="1"/>
</dbReference>
<evidence type="ECO:0000256" key="1">
    <source>
        <dbReference type="SAM" id="MobiDB-lite"/>
    </source>
</evidence>
<dbReference type="InterPro" id="IPR039740">
    <property type="entry name" value="CNOT10"/>
</dbReference>
<evidence type="ECO:0000313" key="2">
    <source>
        <dbReference type="EMBL" id="KAF5945087.1"/>
    </source>
</evidence>
<organism evidence="2 3">
    <name type="scientific">Camellia sinensis</name>
    <name type="common">Tea plant</name>
    <name type="synonym">Thea sinensis</name>
    <dbReference type="NCBI Taxonomy" id="4442"/>
    <lineage>
        <taxon>Eukaryota</taxon>
        <taxon>Viridiplantae</taxon>
        <taxon>Streptophyta</taxon>
        <taxon>Embryophyta</taxon>
        <taxon>Tracheophyta</taxon>
        <taxon>Spermatophyta</taxon>
        <taxon>Magnoliopsida</taxon>
        <taxon>eudicotyledons</taxon>
        <taxon>Gunneridae</taxon>
        <taxon>Pentapetalae</taxon>
        <taxon>asterids</taxon>
        <taxon>Ericales</taxon>
        <taxon>Theaceae</taxon>
        <taxon>Camellia</taxon>
    </lineage>
</organism>
<protein>
    <submittedName>
        <fullName evidence="2">Uncharacterized protein</fullName>
    </submittedName>
</protein>
<sequence>MRTNLTQKTNNKDYEDLFLEFSIKRSDELADASSENVDAVRNLGNKTALGSKGTNSEAHQFSSANSSHVYGNEFDTSVTMLNITVIWFHLHEYAKAYSILDSLYQKIEPIDENFIRKHQDNAKNTNKPPTKGLNKTN</sequence>
<reference evidence="3" key="1">
    <citation type="journal article" date="2020" name="Nat. Commun.">
        <title>Genome assembly of wild tea tree DASZ reveals pedigree and selection history of tea varieties.</title>
        <authorList>
            <person name="Zhang W."/>
            <person name="Zhang Y."/>
            <person name="Qiu H."/>
            <person name="Guo Y."/>
            <person name="Wan H."/>
            <person name="Zhang X."/>
            <person name="Scossa F."/>
            <person name="Alseekh S."/>
            <person name="Zhang Q."/>
            <person name="Wang P."/>
            <person name="Xu L."/>
            <person name="Schmidt M.H."/>
            <person name="Jia X."/>
            <person name="Li D."/>
            <person name="Zhu A."/>
            <person name="Guo F."/>
            <person name="Chen W."/>
            <person name="Ni D."/>
            <person name="Usadel B."/>
            <person name="Fernie A.R."/>
            <person name="Wen W."/>
        </authorList>
    </citation>
    <scope>NUCLEOTIDE SEQUENCE [LARGE SCALE GENOMIC DNA]</scope>
    <source>
        <strain evidence="3">cv. G240</strain>
    </source>
</reference>
<name>A0A7J7GXB8_CAMSI</name>
<dbReference type="PANTHER" id="PTHR12979">
    <property type="entry name" value="CCR4-NOT TRANSCRIPTION COMPLEX SUBUNIT 10"/>
    <property type="match status" value="1"/>
</dbReference>
<gene>
    <name evidence="2" type="ORF">HYC85_015315</name>
</gene>